<dbReference type="PANTHER" id="PTHR35008:SF8">
    <property type="entry name" value="ALCOHOL DEHYDROGENASE CYTOCHROME C SUBUNIT"/>
    <property type="match status" value="1"/>
</dbReference>
<feature type="chain" id="PRO_5045758962" evidence="6">
    <location>
        <begin position="28"/>
        <end position="670"/>
    </location>
</feature>
<feature type="signal peptide" evidence="6">
    <location>
        <begin position="1"/>
        <end position="27"/>
    </location>
</feature>
<dbReference type="Gene3D" id="1.10.760.10">
    <property type="entry name" value="Cytochrome c-like domain"/>
    <property type="match status" value="5"/>
</dbReference>
<dbReference type="Pfam" id="PF00034">
    <property type="entry name" value="Cytochrom_C"/>
    <property type="match status" value="1"/>
</dbReference>
<comment type="caution">
    <text evidence="8">The sequence shown here is derived from an EMBL/GenBank/DDBJ whole genome shotgun (WGS) entry which is preliminary data.</text>
</comment>
<evidence type="ECO:0000256" key="3">
    <source>
        <dbReference type="ARBA" id="ARBA00023004"/>
    </source>
</evidence>
<accession>A0ABS9ZAE8</accession>
<evidence type="ECO:0000313" key="8">
    <source>
        <dbReference type="EMBL" id="MCI4684031.1"/>
    </source>
</evidence>
<organism evidence="8 9">
    <name type="scientific">Candidatus Rhodoblastus alkanivorans</name>
    <dbReference type="NCBI Taxonomy" id="2954117"/>
    <lineage>
        <taxon>Bacteria</taxon>
        <taxon>Pseudomonadati</taxon>
        <taxon>Pseudomonadota</taxon>
        <taxon>Alphaproteobacteria</taxon>
        <taxon>Hyphomicrobiales</taxon>
        <taxon>Rhodoblastaceae</taxon>
        <taxon>Rhodoblastus</taxon>
    </lineage>
</organism>
<dbReference type="Proteomes" id="UP001139104">
    <property type="component" value="Unassembled WGS sequence"/>
</dbReference>
<name>A0ABS9ZAE8_9HYPH</name>
<dbReference type="PANTHER" id="PTHR35008">
    <property type="entry name" value="BLL4482 PROTEIN-RELATED"/>
    <property type="match status" value="1"/>
</dbReference>
<feature type="domain" description="Cytochrome c" evidence="7">
    <location>
        <begin position="430"/>
        <end position="532"/>
    </location>
</feature>
<feature type="domain" description="Cytochrome c" evidence="7">
    <location>
        <begin position="302"/>
        <end position="391"/>
    </location>
</feature>
<keyword evidence="1 4" id="KW-0349">Heme</keyword>
<feature type="domain" description="Cytochrome c" evidence="7">
    <location>
        <begin position="179"/>
        <end position="285"/>
    </location>
</feature>
<proteinExistence type="predicted"/>
<evidence type="ECO:0000313" key="9">
    <source>
        <dbReference type="Proteomes" id="UP001139104"/>
    </source>
</evidence>
<feature type="region of interest" description="Disordered" evidence="5">
    <location>
        <begin position="645"/>
        <end position="670"/>
    </location>
</feature>
<dbReference type="Pfam" id="PF21342">
    <property type="entry name" value="SoxA-TsdA_cyt-c"/>
    <property type="match status" value="1"/>
</dbReference>
<dbReference type="RefSeq" id="WP_243067946.1">
    <property type="nucleotide sequence ID" value="NZ_JAIVFK010000063.1"/>
</dbReference>
<evidence type="ECO:0000256" key="6">
    <source>
        <dbReference type="SAM" id="SignalP"/>
    </source>
</evidence>
<dbReference type="PROSITE" id="PS51007">
    <property type="entry name" value="CYTC"/>
    <property type="match status" value="5"/>
</dbReference>
<dbReference type="InterPro" id="IPR036909">
    <property type="entry name" value="Cyt_c-like_dom_sf"/>
</dbReference>
<evidence type="ECO:0000256" key="5">
    <source>
        <dbReference type="SAM" id="MobiDB-lite"/>
    </source>
</evidence>
<dbReference type="SUPFAM" id="SSF46626">
    <property type="entry name" value="Cytochrome c"/>
    <property type="match status" value="5"/>
</dbReference>
<feature type="domain" description="Cytochrome c" evidence="7">
    <location>
        <begin position="33"/>
        <end position="136"/>
    </location>
</feature>
<keyword evidence="6" id="KW-0732">Signal</keyword>
<keyword evidence="2 4" id="KW-0479">Metal-binding</keyword>
<gene>
    <name evidence="8" type="ORF">K2U94_14900</name>
</gene>
<dbReference type="EMBL" id="JAIVFP010000001">
    <property type="protein sequence ID" value="MCI4684031.1"/>
    <property type="molecule type" value="Genomic_DNA"/>
</dbReference>
<evidence type="ECO:0000256" key="1">
    <source>
        <dbReference type="ARBA" id="ARBA00022617"/>
    </source>
</evidence>
<keyword evidence="9" id="KW-1185">Reference proteome</keyword>
<evidence type="ECO:0000259" key="7">
    <source>
        <dbReference type="PROSITE" id="PS51007"/>
    </source>
</evidence>
<reference evidence="8" key="1">
    <citation type="journal article" date="2022" name="ISME J.">
        <title>Identification of active gaseous-alkane degraders at natural gas seeps.</title>
        <authorList>
            <person name="Farhan Ul Haque M."/>
            <person name="Hernandez M."/>
            <person name="Crombie A.T."/>
            <person name="Murrell J.C."/>
        </authorList>
    </citation>
    <scope>NUCLEOTIDE SEQUENCE</scope>
    <source>
        <strain evidence="8">PC2</strain>
    </source>
</reference>
<dbReference type="Pfam" id="PF13442">
    <property type="entry name" value="Cytochrome_CBB3"/>
    <property type="match status" value="1"/>
</dbReference>
<dbReference type="InterPro" id="IPR009056">
    <property type="entry name" value="Cyt_c-like_dom"/>
</dbReference>
<evidence type="ECO:0000256" key="4">
    <source>
        <dbReference type="PROSITE-ProRule" id="PRU00433"/>
    </source>
</evidence>
<feature type="domain" description="Cytochrome c" evidence="7">
    <location>
        <begin position="555"/>
        <end position="648"/>
    </location>
</feature>
<dbReference type="InterPro" id="IPR051459">
    <property type="entry name" value="Cytochrome_c-type_DH"/>
</dbReference>
<protein>
    <submittedName>
        <fullName evidence="8">C-type cytochrome</fullName>
    </submittedName>
</protein>
<evidence type="ECO:0000256" key="2">
    <source>
        <dbReference type="ARBA" id="ARBA00022723"/>
    </source>
</evidence>
<sequence length="670" mass="71696">MLATRLLAPLAAAVFIAQALGCAPSFAASSDDALVARGEYVARLGDCGACHTAKSGKFMAGGLAFETPGGTVFSTNITPDPKTGIGSYTLEQFDRAVRRGVAADGHHLYPAMPYPSFAKTTDEDIKALYAYFMKGVTPVEQANKPDEMHFPFNIRASMYFWNLLFLDKKPFTPDPAKDAQWNRGAYIVEGLGHCGTCHTPRGLAMQEKAYGDDSPSYLAGSTLSPWRAISLRNLTSEDDIVELLKTGANKHSMAFGPMTEVIHHSTQYFTDDDLRAMAKYLVSLAPAGAKPPETAAVDEKELWGTRGGLGYVQFCSSCHHAGGLGAPRIFPALAGNPAFLSDDPTSVLNIVLAGGGSAETKARDHVFHMPAFAPLGDEELAEILTFARKSWGNSASAVTAAQVAAMRKKLALPPPAPKSNETPRFADLLGEPDSGKLVFGAQLMMDTVKLLPKNVGNAMNCASCHINGGTVAKASPFFGVVSLFPMMNKRAGKIITIEDRLNGCFQRSEAGSPLAVDSKEMQAMVAFMAWMKGDKGPDGKIVGRGTGKVPRTLKPDPVHGEKLYKAECAVCHGKDGEGAKNAAGDWLFPPLWGDKSYNIGAGIARTYTAANFIKANMPIAHVKNFPQDQGGLSDQDAVDIAEFFSHQPRPDFPPKVNDWPNGGKPSDARY</sequence>
<keyword evidence="3 4" id="KW-0408">Iron</keyword>